<accession>A0ABQ9VAV8</accession>
<feature type="non-terminal residue" evidence="1">
    <location>
        <position position="1"/>
    </location>
</feature>
<evidence type="ECO:0000313" key="1">
    <source>
        <dbReference type="EMBL" id="KAK2105788.1"/>
    </source>
</evidence>
<name>A0ABQ9VAV8_SAGOE</name>
<sequence>QSSALGSSGRSAHPEALTCSLTLPKTLLYVPLLSPRHRHSRSHAASLPISPTPS</sequence>
<dbReference type="EMBL" id="JASSZA010000007">
    <property type="protein sequence ID" value="KAK2105788.1"/>
    <property type="molecule type" value="Genomic_DNA"/>
</dbReference>
<reference evidence="1 2" key="1">
    <citation type="submission" date="2023-05" db="EMBL/GenBank/DDBJ databases">
        <title>B98-5 Cell Line De Novo Hybrid Assembly: An Optical Mapping Approach.</title>
        <authorList>
            <person name="Kananen K."/>
            <person name="Auerbach J.A."/>
            <person name="Kautto E."/>
            <person name="Blachly J.S."/>
        </authorList>
    </citation>
    <scope>NUCLEOTIDE SEQUENCE [LARGE SCALE GENOMIC DNA]</scope>
    <source>
        <strain evidence="1">B95-8</strain>
        <tissue evidence="1">Cell line</tissue>
    </source>
</reference>
<protein>
    <submittedName>
        <fullName evidence="1">Uncharacterized protein</fullName>
    </submittedName>
</protein>
<evidence type="ECO:0000313" key="2">
    <source>
        <dbReference type="Proteomes" id="UP001266305"/>
    </source>
</evidence>
<comment type="caution">
    <text evidence="1">The sequence shown here is derived from an EMBL/GenBank/DDBJ whole genome shotgun (WGS) entry which is preliminary data.</text>
</comment>
<proteinExistence type="predicted"/>
<organism evidence="1 2">
    <name type="scientific">Saguinus oedipus</name>
    <name type="common">Cotton-top tamarin</name>
    <name type="synonym">Oedipomidas oedipus</name>
    <dbReference type="NCBI Taxonomy" id="9490"/>
    <lineage>
        <taxon>Eukaryota</taxon>
        <taxon>Metazoa</taxon>
        <taxon>Chordata</taxon>
        <taxon>Craniata</taxon>
        <taxon>Vertebrata</taxon>
        <taxon>Euteleostomi</taxon>
        <taxon>Mammalia</taxon>
        <taxon>Eutheria</taxon>
        <taxon>Euarchontoglires</taxon>
        <taxon>Primates</taxon>
        <taxon>Haplorrhini</taxon>
        <taxon>Platyrrhini</taxon>
        <taxon>Cebidae</taxon>
        <taxon>Callitrichinae</taxon>
        <taxon>Saguinus</taxon>
    </lineage>
</organism>
<gene>
    <name evidence="1" type="ORF">P7K49_015302</name>
</gene>
<keyword evidence="2" id="KW-1185">Reference proteome</keyword>
<dbReference type="Proteomes" id="UP001266305">
    <property type="component" value="Unassembled WGS sequence"/>
</dbReference>